<evidence type="ECO:0000256" key="5">
    <source>
        <dbReference type="SAM" id="SignalP"/>
    </source>
</evidence>
<evidence type="ECO:0000256" key="2">
    <source>
        <dbReference type="ARBA" id="ARBA00022801"/>
    </source>
</evidence>
<keyword evidence="5" id="KW-0732">Signal</keyword>
<dbReference type="GeneID" id="5649613"/>
<dbReference type="VEuPathDB" id="TriTrypDB:LMJFC_100007600"/>
<dbReference type="PANTHER" id="PTHR11782">
    <property type="entry name" value="ADENOSINE/GUANOSINE DIPHOSPHATASE"/>
    <property type="match status" value="1"/>
</dbReference>
<keyword evidence="4" id="KW-0067">ATP-binding</keyword>
<dbReference type="VEuPathDB" id="TriTrypDB:LmjF.10.0170"/>
<dbReference type="Gene3D" id="3.30.420.40">
    <property type="match status" value="1"/>
</dbReference>
<dbReference type="OMA" id="RVHVYKY"/>
<reference evidence="6 7" key="1">
    <citation type="journal article" date="2005" name="Science">
        <title>The genome of the kinetoplastid parasite, Leishmania major.</title>
        <authorList>
            <person name="Ivens A.C."/>
            <person name="Peacock C.S."/>
            <person name="Worthey E.A."/>
            <person name="Murphy L."/>
            <person name="Aggarwal G."/>
            <person name="Berriman M."/>
            <person name="Sisk E."/>
            <person name="Rajandream M.A."/>
            <person name="Adlem E."/>
            <person name="Aert R."/>
            <person name="Anupama A."/>
            <person name="Apostolou Z."/>
            <person name="Attipoe P."/>
            <person name="Bason N."/>
            <person name="Bauser C."/>
            <person name="Beck A."/>
            <person name="Beverley S.M."/>
            <person name="Bianchettin G."/>
            <person name="Borzym K."/>
            <person name="Bothe G."/>
            <person name="Bruschi C.V."/>
            <person name="Collins M."/>
            <person name="Cadag E."/>
            <person name="Ciarloni L."/>
            <person name="Clayton C."/>
            <person name="Coulson R.M."/>
            <person name="Cronin A."/>
            <person name="Cruz A.K."/>
            <person name="Davies R.M."/>
            <person name="De Gaudenzi J."/>
            <person name="Dobson D.E."/>
            <person name="Duesterhoeft A."/>
            <person name="Fazelina G."/>
            <person name="Fosker N."/>
            <person name="Frasch A.C."/>
            <person name="Fraser A."/>
            <person name="Fuchs M."/>
            <person name="Gabel C."/>
            <person name="Goble A."/>
            <person name="Goffeau A."/>
            <person name="Harris D."/>
            <person name="Hertz-Fowler C."/>
            <person name="Hilbert H."/>
            <person name="Horn D."/>
            <person name="Huang Y."/>
            <person name="Klages S."/>
            <person name="Knights A."/>
            <person name="Kube M."/>
            <person name="Larke N."/>
            <person name="Litvin L."/>
            <person name="Lord A."/>
            <person name="Louie T."/>
            <person name="Marra M."/>
            <person name="Masuy D."/>
            <person name="Matthews K."/>
            <person name="Michaeli S."/>
            <person name="Mottram J.C."/>
            <person name="Muller-Auer S."/>
            <person name="Munden H."/>
            <person name="Nelson S."/>
            <person name="Norbertczak H."/>
            <person name="Oliver K."/>
            <person name="O'neil S."/>
            <person name="Pentony M."/>
            <person name="Pohl T.M."/>
            <person name="Price C."/>
            <person name="Purnelle B."/>
            <person name="Quail M.A."/>
            <person name="Rabbinowitsch E."/>
            <person name="Reinhardt R."/>
            <person name="Rieger M."/>
            <person name="Rinta J."/>
            <person name="Robben J."/>
            <person name="Robertson L."/>
            <person name="Ruiz J.C."/>
            <person name="Rutter S."/>
            <person name="Saunders D."/>
            <person name="Schafer M."/>
            <person name="Schein J."/>
            <person name="Schwartz D.C."/>
            <person name="Seeger K."/>
            <person name="Seyler A."/>
            <person name="Sharp S."/>
            <person name="Shin H."/>
            <person name="Sivam D."/>
            <person name="Squares R."/>
            <person name="Squares S."/>
            <person name="Tosato V."/>
            <person name="Vogt C."/>
            <person name="Volckaert G."/>
            <person name="Wambutt R."/>
            <person name="Warren T."/>
            <person name="Wedler H."/>
            <person name="Woodward J."/>
            <person name="Zhou S."/>
            <person name="Zimmermann W."/>
            <person name="Smith D.F."/>
            <person name="Blackwell J.M."/>
            <person name="Stuart K.D."/>
            <person name="Barrell B."/>
            <person name="Myler P.J."/>
        </authorList>
    </citation>
    <scope>NUCLEOTIDE SEQUENCE [LARGE SCALE GENOMIC DNA]</scope>
    <source>
        <strain evidence="7">MHOM/IL/81/Friedlin</strain>
    </source>
</reference>
<dbReference type="RefSeq" id="XP_001681345.1">
    <property type="nucleotide sequence ID" value="XM_001681293.1"/>
</dbReference>
<dbReference type="EMBL" id="FR796406">
    <property type="protein sequence ID" value="CAJ02396.1"/>
    <property type="molecule type" value="Genomic_DNA"/>
</dbReference>
<dbReference type="Gene3D" id="3.30.420.150">
    <property type="entry name" value="Exopolyphosphatase. Domain 2"/>
    <property type="match status" value="1"/>
</dbReference>
<dbReference type="PHI-base" id="PHI:3460"/>
<keyword evidence="4" id="KW-0547">Nucleotide-binding</keyword>
<dbReference type="GO" id="GO:0004382">
    <property type="term" value="F:GDP phosphatase activity"/>
    <property type="evidence" value="ECO:0007669"/>
    <property type="project" value="UniProtKB-EC"/>
</dbReference>
<organism evidence="6 7">
    <name type="scientific">Leishmania major</name>
    <dbReference type="NCBI Taxonomy" id="5664"/>
    <lineage>
        <taxon>Eukaryota</taxon>
        <taxon>Discoba</taxon>
        <taxon>Euglenozoa</taxon>
        <taxon>Kinetoplastea</taxon>
        <taxon>Metakinetoplastina</taxon>
        <taxon>Trypanosomatida</taxon>
        <taxon>Trypanosomatidae</taxon>
        <taxon>Leishmaniinae</taxon>
        <taxon>Leishmania</taxon>
    </lineage>
</organism>
<dbReference type="VEuPathDB" id="TriTrypDB:LMJSD75_100006600"/>
<evidence type="ECO:0000256" key="4">
    <source>
        <dbReference type="PIRSR" id="PIRSR600407-2"/>
    </source>
</evidence>
<keyword evidence="7" id="KW-1185">Reference proteome</keyword>
<dbReference type="HOGENOM" id="CLU_407975_0_0_1"/>
<evidence type="ECO:0000313" key="6">
    <source>
        <dbReference type="EMBL" id="CAJ02396.1"/>
    </source>
</evidence>
<dbReference type="InParanoid" id="Q4QHK3"/>
<sequence>MSRVVLAFFAAVLFVVFLTAYEVGVGTANPLQSRHMQLTQNAVKKSEENLVNCREVNTDLRSGGDVNVARAMAEMRRQREELMNIVALERERVVSARSLLQVCEDELASDLSVLFGVADHNFTARLRSLEKKRKHLEGLHSMLNTDPFGAVQLRSSSEIRALQAALFHEMRASKKKAENGVASGAACAKSSVKYSVVFDIGSTGNRVHVYKYRVAPATRTAAAAGSELSDIDLVEELFELNHKALSELENSVQDAPEALWELFVKAKDFVPAELHACTAAEFKATAGLRMLGMEKANEILAGIRARYRNETFWLRGNASVRILDACEEGPMAWLTVNYLLGAFSRGATATDSTVAVIDLGGGSTQIVFEPGESTFHGMRTDFRYAATLGSRSVRAYQHSYEGYGLHAATKKLLYHIQGKSQEKPGGGTATNTAMTTTTTAPANGGDEVLPVWKALRNLGADGRSERGDIVTKRAPPMPPPDAEAMEAFPCFAVGYEDPLGVKNVKRNNAEEPVMPPNFQACANLFRDRLLKPVGLTCEAVNCGIAGVMQPPLTNFTGEIYAFSFIFDLLVLANSSLVPAGAAVSKEKFEVKLPDLAKIAEGHCAAFSLTRIAEATAKGGLGSLKPEYECMYYSYVYALLRYGYEVPEDRVLHVAKKIRGYETAWSLGASLLSLT</sequence>
<dbReference type="Pfam" id="PF01150">
    <property type="entry name" value="GDA1_CD39"/>
    <property type="match status" value="1"/>
</dbReference>
<protein>
    <submittedName>
        <fullName evidence="6">Putative nucleoside phosphatase</fullName>
        <ecNumber evidence="6">3.6.1.42</ecNumber>
    </submittedName>
</protein>
<keyword evidence="2 6" id="KW-0378">Hydrolase</keyword>
<dbReference type="InterPro" id="IPR000407">
    <property type="entry name" value="GDA1_CD39_NTPase"/>
</dbReference>
<evidence type="ECO:0000256" key="1">
    <source>
        <dbReference type="ARBA" id="ARBA00009283"/>
    </source>
</evidence>
<dbReference type="VEuPathDB" id="TriTrypDB:LMJLV39_100006500"/>
<dbReference type="PANTHER" id="PTHR11782:SF127">
    <property type="entry name" value="NTPASE, ISOFORM F"/>
    <property type="match status" value="1"/>
</dbReference>
<feature type="chain" id="PRO_5004242261" evidence="5">
    <location>
        <begin position="21"/>
        <end position="674"/>
    </location>
</feature>
<name>Q4QHK3_LEIMA</name>
<proteinExistence type="inferred from homology"/>
<dbReference type="GO" id="GO:0005524">
    <property type="term" value="F:ATP binding"/>
    <property type="evidence" value="ECO:0007669"/>
    <property type="project" value="UniProtKB-KW"/>
</dbReference>
<gene>
    <name evidence="6" type="ORF">LMJF_10_0170</name>
</gene>
<dbReference type="KEGG" id="lma:LMJF_10_0170"/>
<dbReference type="EC" id="3.6.1.42" evidence="6"/>
<evidence type="ECO:0000313" key="7">
    <source>
        <dbReference type="Proteomes" id="UP000000542"/>
    </source>
</evidence>
<reference evidence="6 7" key="2">
    <citation type="journal article" date="2011" name="Genome Res.">
        <title>Chromosome and gene copy number variation allow major structural change between species and strains of Leishmania.</title>
        <authorList>
            <person name="Rogers M.B."/>
            <person name="Hilley J.D."/>
            <person name="Dickens N.J."/>
            <person name="Wilkes J."/>
            <person name="Bates P.A."/>
            <person name="Depledge D.P."/>
            <person name="Harris D."/>
            <person name="Her Y."/>
            <person name="Herzyk P."/>
            <person name="Imamura H."/>
            <person name="Otto T.D."/>
            <person name="Sanders M."/>
            <person name="Seeger K."/>
            <person name="Dujardin J.C."/>
            <person name="Berriman M."/>
            <person name="Smith D.F."/>
            <person name="Hertz-Fowler C."/>
            <person name="Mottram J.C."/>
        </authorList>
    </citation>
    <scope>NUCLEOTIDE SEQUENCE [LARGE SCALE GENOMIC DNA]</scope>
    <source>
        <strain evidence="7">MHOM/IL/81/Friedlin</strain>
    </source>
</reference>
<comment type="similarity">
    <text evidence="1">Belongs to the GDA1/CD39 NTPase family.</text>
</comment>
<evidence type="ECO:0000256" key="3">
    <source>
        <dbReference type="PIRSR" id="PIRSR600407-1"/>
    </source>
</evidence>
<dbReference type="Proteomes" id="UP000000542">
    <property type="component" value="Chromosome 10"/>
</dbReference>
<feature type="signal peptide" evidence="5">
    <location>
        <begin position="1"/>
        <end position="20"/>
    </location>
</feature>
<accession>Q4QHK3</accession>
<dbReference type="eggNOG" id="KOG1385">
    <property type="taxonomic scope" value="Eukaryota"/>
</dbReference>
<feature type="active site" description="Proton acceptor" evidence="3">
    <location>
        <position position="328"/>
    </location>
</feature>
<dbReference type="AlphaFoldDB" id="Q4QHK3"/>
<feature type="binding site" evidence="4">
    <location>
        <begin position="361"/>
        <end position="365"/>
    </location>
    <ligand>
        <name>ATP</name>
        <dbReference type="ChEBI" id="CHEBI:30616"/>
    </ligand>
</feature>